<protein>
    <submittedName>
        <fullName evidence="2">Arylsulfotransferase family protein</fullName>
    </submittedName>
</protein>
<keyword evidence="1" id="KW-0472">Membrane</keyword>
<name>A0ABS7XYW7_9FLAO</name>
<proteinExistence type="predicted"/>
<dbReference type="Pfam" id="PF14269">
    <property type="entry name" value="Arylsulfotran_2"/>
    <property type="match status" value="1"/>
</dbReference>
<dbReference type="RefSeq" id="WP_224477165.1">
    <property type="nucleotide sequence ID" value="NZ_JAIUJS010000002.1"/>
</dbReference>
<sequence>MKTIRKLALIIIGIFILMIWSGIVRNAALGQRAAGPFTGVIKSFSEVPSNMKMAYNHFFNAPDYYIKTKKKDEEDINSLSYDLYGTYAYRNGDQFNIELKNFKTDEIIKNWDLPVETLSNHYEVGQNDRIYPAKLMPNRDIIASCNEKPGLIRIDSSSKVKWFNDEFIFHHAMNFDHIGNIWIPGVKHEGGIIIPKTLSVDGNKTDYRDDLVLSVDSNTGKTLYSKSMTDIFIENNLEELLNKATHVTDPFHLNDIQPVVAVDSTKYIERGDVFLSFRHLSAVIQFRPSTDKVIKVIEGPFTFQHDVDIISDNSIALFNNNSAAWDVHFNKNEFKPSNGTIQRKIVNSNVLIYNFESESFEVLYEEQFIENEIYTGAEGLYELLPNGDLFVEEQGSGLLWVLNKDGVVLKTTLKSDIEGYHYLTNWTTIYTDINF</sequence>
<keyword evidence="3" id="KW-1185">Reference proteome</keyword>
<evidence type="ECO:0000313" key="3">
    <source>
        <dbReference type="Proteomes" id="UP001198402"/>
    </source>
</evidence>
<reference evidence="3" key="1">
    <citation type="submission" date="2023-07" db="EMBL/GenBank/DDBJ databases">
        <authorList>
            <person name="Yue Y."/>
        </authorList>
    </citation>
    <scope>NUCLEOTIDE SEQUENCE [LARGE SCALE GENOMIC DNA]</scope>
    <source>
        <strain evidence="3">2Y89</strain>
    </source>
</reference>
<dbReference type="SUPFAM" id="SSF63829">
    <property type="entry name" value="Calcium-dependent phosphotriesterase"/>
    <property type="match status" value="1"/>
</dbReference>
<dbReference type="InterPro" id="IPR039535">
    <property type="entry name" value="ASST-like"/>
</dbReference>
<evidence type="ECO:0000256" key="1">
    <source>
        <dbReference type="SAM" id="Phobius"/>
    </source>
</evidence>
<feature type="transmembrane region" description="Helical" evidence="1">
    <location>
        <begin position="7"/>
        <end position="24"/>
    </location>
</feature>
<dbReference type="PANTHER" id="PTHR35340">
    <property type="entry name" value="PQQ ENZYME REPEAT PROTEIN-RELATED"/>
    <property type="match status" value="1"/>
</dbReference>
<dbReference type="Proteomes" id="UP001198402">
    <property type="component" value="Unassembled WGS sequence"/>
</dbReference>
<gene>
    <name evidence="2" type="ORF">LBV24_03260</name>
</gene>
<dbReference type="EMBL" id="JAIUJS010000002">
    <property type="protein sequence ID" value="MCA0152220.1"/>
    <property type="molecule type" value="Genomic_DNA"/>
</dbReference>
<organism evidence="2 3">
    <name type="scientific">Winogradskyella vincentii</name>
    <dbReference type="NCBI Taxonomy" id="2877122"/>
    <lineage>
        <taxon>Bacteria</taxon>
        <taxon>Pseudomonadati</taxon>
        <taxon>Bacteroidota</taxon>
        <taxon>Flavobacteriia</taxon>
        <taxon>Flavobacteriales</taxon>
        <taxon>Flavobacteriaceae</taxon>
        <taxon>Winogradskyella</taxon>
    </lineage>
</organism>
<dbReference type="PANTHER" id="PTHR35340:SF5">
    <property type="entry name" value="ASST-DOMAIN-CONTAINING PROTEIN"/>
    <property type="match status" value="1"/>
</dbReference>
<evidence type="ECO:0000313" key="2">
    <source>
        <dbReference type="EMBL" id="MCA0152220.1"/>
    </source>
</evidence>
<comment type="caution">
    <text evidence="2">The sequence shown here is derived from an EMBL/GenBank/DDBJ whole genome shotgun (WGS) entry which is preliminary data.</text>
</comment>
<keyword evidence="1" id="KW-0812">Transmembrane</keyword>
<accession>A0ABS7XYW7</accession>
<keyword evidence="1" id="KW-1133">Transmembrane helix</keyword>
<dbReference type="InterPro" id="IPR053143">
    <property type="entry name" value="Arylsulfate_ST"/>
</dbReference>